<sequence>LYRKDFDWRWHPYHEKAYSHLEEQGELLLKYLNSPRPQHVWPDGTRIFAKGWGTINEKLRVKQKLKAVCGVTLIIRKRISNMVKNM</sequence>
<name>A0A0R3RNE2_9BILA</name>
<accession>A0A0R3RNE2</accession>
<dbReference type="WBParaSite" id="EEL_0000300201-mRNA-1">
    <property type="protein sequence ID" value="EEL_0000300201-mRNA-1"/>
    <property type="gene ID" value="EEL_0000300201"/>
</dbReference>
<evidence type="ECO:0000313" key="1">
    <source>
        <dbReference type="Proteomes" id="UP000050640"/>
    </source>
</evidence>
<proteinExistence type="predicted"/>
<dbReference type="Proteomes" id="UP000050640">
    <property type="component" value="Unplaced"/>
</dbReference>
<keyword evidence="1" id="KW-1185">Reference proteome</keyword>
<protein>
    <submittedName>
        <fullName evidence="2">Transposase</fullName>
    </submittedName>
</protein>
<reference evidence="2" key="1">
    <citation type="submission" date="2017-02" db="UniProtKB">
        <authorList>
            <consortium name="WormBaseParasite"/>
        </authorList>
    </citation>
    <scope>IDENTIFICATION</scope>
</reference>
<dbReference type="AlphaFoldDB" id="A0A0R3RNE2"/>
<evidence type="ECO:0000313" key="2">
    <source>
        <dbReference type="WBParaSite" id="EEL_0000300201-mRNA-1"/>
    </source>
</evidence>
<organism evidence="1 2">
    <name type="scientific">Elaeophora elaphi</name>
    <dbReference type="NCBI Taxonomy" id="1147741"/>
    <lineage>
        <taxon>Eukaryota</taxon>
        <taxon>Metazoa</taxon>
        <taxon>Ecdysozoa</taxon>
        <taxon>Nematoda</taxon>
        <taxon>Chromadorea</taxon>
        <taxon>Rhabditida</taxon>
        <taxon>Spirurina</taxon>
        <taxon>Spiruromorpha</taxon>
        <taxon>Filarioidea</taxon>
        <taxon>Onchocercidae</taxon>
        <taxon>Elaeophora</taxon>
    </lineage>
</organism>